<gene>
    <name evidence="1" type="ORF">Bathy02g00720</name>
</gene>
<dbReference type="RefSeq" id="XP_007514923.1">
    <property type="nucleotide sequence ID" value="XM_007514861.1"/>
</dbReference>
<sequence length="282" mass="32854">MSSEDVIEENNALWKLFRHAGDSGGVCSDICFQHILPRLNATDIKFLYEVNPETRKLIKISYRASDLRRKFEVEEMSSISTLEVAWEHYPWGGRGFLGKEMDEPYFCDKVARTNKLELLKWIREEKKCEWDEETISIAARQGNLEMLKYCVANECPMYEDACAYAAKNGHLECLKYLHEEVKAPWAWGTAAWAALKGHLHILEYLVERKFDQYNEWACANAAENGHFDCLKYLHETAKAPWDEEAVQEAHENKHTECVQYLLDNDCPLPDGWRYEHGELHTI</sequence>
<dbReference type="OrthoDB" id="194358at2759"/>
<protein>
    <submittedName>
        <fullName evidence="1">Uncharacterized protein</fullName>
    </submittedName>
</protein>
<dbReference type="Gene3D" id="1.25.40.20">
    <property type="entry name" value="Ankyrin repeat-containing domain"/>
    <property type="match status" value="1"/>
</dbReference>
<dbReference type="SUPFAM" id="SSF48403">
    <property type="entry name" value="Ankyrin repeat"/>
    <property type="match status" value="1"/>
</dbReference>
<evidence type="ECO:0000313" key="1">
    <source>
        <dbReference type="EMBL" id="CCO15163.1"/>
    </source>
</evidence>
<dbReference type="Pfam" id="PF12796">
    <property type="entry name" value="Ank_2"/>
    <property type="match status" value="1"/>
</dbReference>
<dbReference type="AlphaFoldDB" id="K8F0T5"/>
<dbReference type="PANTHER" id="PTHR46586">
    <property type="entry name" value="ANKYRIN REPEAT-CONTAINING PROTEIN"/>
    <property type="match status" value="1"/>
</dbReference>
<proteinExistence type="predicted"/>
<dbReference type="InterPro" id="IPR002110">
    <property type="entry name" value="Ankyrin_rpt"/>
</dbReference>
<reference evidence="1 2" key="1">
    <citation type="submission" date="2011-10" db="EMBL/GenBank/DDBJ databases">
        <authorList>
            <person name="Genoscope - CEA"/>
        </authorList>
    </citation>
    <scope>NUCLEOTIDE SEQUENCE [LARGE SCALE GENOMIC DNA]</scope>
    <source>
        <strain evidence="1 2">RCC 1105</strain>
    </source>
</reference>
<name>K8F0T5_9CHLO</name>
<dbReference type="PANTHER" id="PTHR46586:SF3">
    <property type="entry name" value="ANKYRIN REPEAT-CONTAINING PROTEIN"/>
    <property type="match status" value="1"/>
</dbReference>
<accession>K8F0T5</accession>
<evidence type="ECO:0000313" key="2">
    <source>
        <dbReference type="Proteomes" id="UP000198341"/>
    </source>
</evidence>
<dbReference type="InterPro" id="IPR036770">
    <property type="entry name" value="Ankyrin_rpt-contain_sf"/>
</dbReference>
<dbReference type="Proteomes" id="UP000198341">
    <property type="component" value="Chromosome 2"/>
</dbReference>
<dbReference type="GeneID" id="19017186"/>
<dbReference type="EMBL" id="FO082277">
    <property type="protein sequence ID" value="CCO15163.1"/>
    <property type="molecule type" value="Genomic_DNA"/>
</dbReference>
<organism evidence="1 2">
    <name type="scientific">Bathycoccus prasinos</name>
    <dbReference type="NCBI Taxonomy" id="41875"/>
    <lineage>
        <taxon>Eukaryota</taxon>
        <taxon>Viridiplantae</taxon>
        <taxon>Chlorophyta</taxon>
        <taxon>Mamiellophyceae</taxon>
        <taxon>Mamiellales</taxon>
        <taxon>Bathycoccaceae</taxon>
        <taxon>Bathycoccus</taxon>
    </lineage>
</organism>
<dbReference type="InterPro" id="IPR052050">
    <property type="entry name" value="SecEffector_AnkRepeat"/>
</dbReference>
<keyword evidence="2" id="KW-1185">Reference proteome</keyword>
<dbReference type="KEGG" id="bpg:Bathy02g00720"/>